<dbReference type="AlphaFoldDB" id="A0A1G2LAZ7"/>
<evidence type="ECO:0000256" key="9">
    <source>
        <dbReference type="HAMAP-Rule" id="MF_00104"/>
    </source>
</evidence>
<dbReference type="EC" id="3.1.26.3" evidence="9"/>
<dbReference type="GO" id="GO:0004525">
    <property type="term" value="F:ribonuclease III activity"/>
    <property type="evidence" value="ECO:0007669"/>
    <property type="project" value="UniProtKB-UniRule"/>
</dbReference>
<dbReference type="InterPro" id="IPR036389">
    <property type="entry name" value="RNase_III_sf"/>
</dbReference>
<feature type="binding site" evidence="9">
    <location>
        <position position="131"/>
    </location>
    <ligand>
        <name>Mg(2+)</name>
        <dbReference type="ChEBI" id="CHEBI:18420"/>
    </ligand>
</feature>
<evidence type="ECO:0000259" key="11">
    <source>
        <dbReference type="PROSITE" id="PS50142"/>
    </source>
</evidence>
<evidence type="ECO:0000313" key="13">
    <source>
        <dbReference type="Proteomes" id="UP000178977"/>
    </source>
</evidence>
<evidence type="ECO:0000256" key="7">
    <source>
        <dbReference type="ARBA" id="ARBA00022801"/>
    </source>
</evidence>
<keyword evidence="9" id="KW-0963">Cytoplasm</keyword>
<dbReference type="PANTHER" id="PTHR11207">
    <property type="entry name" value="RIBONUCLEASE III"/>
    <property type="match status" value="1"/>
</dbReference>
<gene>
    <name evidence="9" type="primary">rnc</name>
    <name evidence="12" type="ORF">A3A44_01810</name>
</gene>
<dbReference type="CDD" id="cd00593">
    <property type="entry name" value="RIBOc"/>
    <property type="match status" value="1"/>
</dbReference>
<evidence type="ECO:0000256" key="3">
    <source>
        <dbReference type="ARBA" id="ARBA00022552"/>
    </source>
</evidence>
<evidence type="ECO:0000256" key="1">
    <source>
        <dbReference type="ARBA" id="ARBA00000109"/>
    </source>
</evidence>
<dbReference type="SUPFAM" id="SSF54768">
    <property type="entry name" value="dsRNA-binding domain-like"/>
    <property type="match status" value="1"/>
</dbReference>
<dbReference type="PROSITE" id="PS50142">
    <property type="entry name" value="RNASE_3_2"/>
    <property type="match status" value="1"/>
</dbReference>
<dbReference type="InterPro" id="IPR011907">
    <property type="entry name" value="RNase_III"/>
</dbReference>
<proteinExistence type="inferred from homology"/>
<feature type="active site" evidence="9">
    <location>
        <position position="59"/>
    </location>
</feature>
<feature type="binding site" evidence="9">
    <location>
        <position position="128"/>
    </location>
    <ligand>
        <name>Mg(2+)</name>
        <dbReference type="ChEBI" id="CHEBI:18420"/>
    </ligand>
</feature>
<dbReference type="GO" id="GO:0006397">
    <property type="term" value="P:mRNA processing"/>
    <property type="evidence" value="ECO:0007669"/>
    <property type="project" value="UniProtKB-UniRule"/>
</dbReference>
<dbReference type="HAMAP" id="MF_00104">
    <property type="entry name" value="RNase_III"/>
    <property type="match status" value="1"/>
</dbReference>
<dbReference type="FunFam" id="1.10.1520.10:FF:000001">
    <property type="entry name" value="Ribonuclease 3"/>
    <property type="match status" value="1"/>
</dbReference>
<comment type="caution">
    <text evidence="12">The sequence shown here is derived from an EMBL/GenBank/DDBJ whole genome shotgun (WGS) entry which is preliminary data.</text>
</comment>
<dbReference type="Proteomes" id="UP000178977">
    <property type="component" value="Unassembled WGS sequence"/>
</dbReference>
<evidence type="ECO:0000256" key="4">
    <source>
        <dbReference type="ARBA" id="ARBA00022664"/>
    </source>
</evidence>
<dbReference type="SMART" id="SM00535">
    <property type="entry name" value="RIBOc"/>
    <property type="match status" value="1"/>
</dbReference>
<evidence type="ECO:0000256" key="8">
    <source>
        <dbReference type="ARBA" id="ARBA00022884"/>
    </source>
</evidence>
<dbReference type="GO" id="GO:0019843">
    <property type="term" value="F:rRNA binding"/>
    <property type="evidence" value="ECO:0007669"/>
    <property type="project" value="UniProtKB-KW"/>
</dbReference>
<dbReference type="Gene3D" id="1.10.1520.10">
    <property type="entry name" value="Ribonuclease III domain"/>
    <property type="match status" value="1"/>
</dbReference>
<evidence type="ECO:0000256" key="5">
    <source>
        <dbReference type="ARBA" id="ARBA00022722"/>
    </source>
</evidence>
<organism evidence="12 13">
    <name type="scientific">Candidatus Sungbacteria bacterium RIFCSPLOWO2_01_FULL_60_25</name>
    <dbReference type="NCBI Taxonomy" id="1802281"/>
    <lineage>
        <taxon>Bacteria</taxon>
        <taxon>Candidatus Sungiibacteriota</taxon>
    </lineage>
</organism>
<keyword evidence="6 9" id="KW-0255">Endonuclease</keyword>
<dbReference type="Pfam" id="PF00035">
    <property type="entry name" value="dsrm"/>
    <property type="match status" value="1"/>
</dbReference>
<dbReference type="PROSITE" id="PS00517">
    <property type="entry name" value="RNASE_3_1"/>
    <property type="match status" value="1"/>
</dbReference>
<dbReference type="Pfam" id="PF14622">
    <property type="entry name" value="Ribonucleas_3_3"/>
    <property type="match status" value="1"/>
</dbReference>
<feature type="binding site" evidence="9">
    <location>
        <position position="55"/>
    </location>
    <ligand>
        <name>Mg(2+)</name>
        <dbReference type="ChEBI" id="CHEBI:18420"/>
    </ligand>
</feature>
<feature type="domain" description="DRBM" evidence="10">
    <location>
        <begin position="169"/>
        <end position="233"/>
    </location>
</feature>
<comment type="function">
    <text evidence="9">Digests double-stranded RNA. Involved in the processing of primary rRNA transcript to yield the immediate precursors to the large and small rRNAs (23S and 16S). Processes some mRNAs, and tRNAs when they are encoded in the rRNA operon. Processes pre-crRNA and tracrRNA of type II CRISPR loci if present in the organism.</text>
</comment>
<dbReference type="InterPro" id="IPR000999">
    <property type="entry name" value="RNase_III_dom"/>
</dbReference>
<dbReference type="SMART" id="SM00358">
    <property type="entry name" value="DSRM"/>
    <property type="match status" value="1"/>
</dbReference>
<comment type="subunit">
    <text evidence="9">Homodimer.</text>
</comment>
<keyword evidence="9" id="KW-0699">rRNA-binding</keyword>
<accession>A0A1G2LAZ7</accession>
<keyword evidence="9" id="KW-0460">Magnesium</keyword>
<comment type="similarity">
    <text evidence="2">Belongs to the ribonuclease III family.</text>
</comment>
<keyword evidence="3 9" id="KW-0698">rRNA processing</keyword>
<dbReference type="STRING" id="1802281.A3A44_01810"/>
<dbReference type="GO" id="GO:0005737">
    <property type="term" value="C:cytoplasm"/>
    <property type="evidence" value="ECO:0007669"/>
    <property type="project" value="UniProtKB-SubCell"/>
</dbReference>
<keyword evidence="8 9" id="KW-0694">RNA-binding</keyword>
<keyword evidence="5 9" id="KW-0540">Nuclease</keyword>
<sequence>MLSRFASESPVDRTRLETIIGISFQNPDLLEQAFVHRSYLNENPGFRLPHNERLEFLGDAVLELVITEILYERFPEKPEGELTSLRAALVNANMLAAVGQEIGLNEFLLLSRGEAKDTGRARQYILANTFEALVGAIYLDQGYSAAHGFVTRVLVPRLAQVLDEKLYRDPKSLFQEAAQERVGITPSYEVLRESGPDHDKKFVVGVCLGRELVSEGEGPSKQAAEVEAARRAILARGWG</sequence>
<feature type="domain" description="RNase III" evidence="11">
    <location>
        <begin position="13"/>
        <end position="142"/>
    </location>
</feature>
<evidence type="ECO:0000256" key="2">
    <source>
        <dbReference type="ARBA" id="ARBA00010183"/>
    </source>
</evidence>
<name>A0A1G2LAZ7_9BACT</name>
<dbReference type="GO" id="GO:0003725">
    <property type="term" value="F:double-stranded RNA binding"/>
    <property type="evidence" value="ECO:0007669"/>
    <property type="project" value="TreeGrafter"/>
</dbReference>
<dbReference type="GO" id="GO:0046872">
    <property type="term" value="F:metal ion binding"/>
    <property type="evidence" value="ECO:0007669"/>
    <property type="project" value="UniProtKB-KW"/>
</dbReference>
<evidence type="ECO:0000313" key="12">
    <source>
        <dbReference type="EMBL" id="OHA08760.1"/>
    </source>
</evidence>
<comment type="subcellular location">
    <subcellularLocation>
        <location evidence="9">Cytoplasm</location>
    </subcellularLocation>
</comment>
<dbReference type="PANTHER" id="PTHR11207:SF0">
    <property type="entry name" value="RIBONUCLEASE 3"/>
    <property type="match status" value="1"/>
</dbReference>
<dbReference type="GO" id="GO:0008033">
    <property type="term" value="P:tRNA processing"/>
    <property type="evidence" value="ECO:0007669"/>
    <property type="project" value="UniProtKB-KW"/>
</dbReference>
<keyword evidence="7 9" id="KW-0378">Hydrolase</keyword>
<dbReference type="PROSITE" id="PS50137">
    <property type="entry name" value="DS_RBD"/>
    <property type="match status" value="1"/>
</dbReference>
<keyword evidence="9" id="KW-0819">tRNA processing</keyword>
<dbReference type="Gene3D" id="3.30.160.20">
    <property type="match status" value="1"/>
</dbReference>
<comment type="cofactor">
    <cofactor evidence="9">
        <name>Mg(2+)</name>
        <dbReference type="ChEBI" id="CHEBI:18420"/>
    </cofactor>
</comment>
<dbReference type="NCBIfam" id="TIGR02191">
    <property type="entry name" value="RNaseIII"/>
    <property type="match status" value="1"/>
</dbReference>
<evidence type="ECO:0000259" key="10">
    <source>
        <dbReference type="PROSITE" id="PS50137"/>
    </source>
</evidence>
<evidence type="ECO:0000256" key="6">
    <source>
        <dbReference type="ARBA" id="ARBA00022759"/>
    </source>
</evidence>
<keyword evidence="4 9" id="KW-0507">mRNA processing</keyword>
<protein>
    <recommendedName>
        <fullName evidence="9">Ribonuclease 3</fullName>
        <ecNumber evidence="9">3.1.26.3</ecNumber>
    </recommendedName>
    <alternativeName>
        <fullName evidence="9">Ribonuclease III</fullName>
        <shortName evidence="9">RNase III</shortName>
    </alternativeName>
</protein>
<dbReference type="InterPro" id="IPR014720">
    <property type="entry name" value="dsRBD_dom"/>
</dbReference>
<keyword evidence="9" id="KW-0479">Metal-binding</keyword>
<dbReference type="GO" id="GO:0006364">
    <property type="term" value="P:rRNA processing"/>
    <property type="evidence" value="ECO:0007669"/>
    <property type="project" value="UniProtKB-UniRule"/>
</dbReference>
<dbReference type="CDD" id="cd10845">
    <property type="entry name" value="DSRM_RNAse_III_family"/>
    <property type="match status" value="1"/>
</dbReference>
<dbReference type="EMBL" id="MHQT01000035">
    <property type="protein sequence ID" value="OHA08760.1"/>
    <property type="molecule type" value="Genomic_DNA"/>
</dbReference>
<feature type="active site" evidence="9">
    <location>
        <position position="131"/>
    </location>
</feature>
<dbReference type="GO" id="GO:0010468">
    <property type="term" value="P:regulation of gene expression"/>
    <property type="evidence" value="ECO:0007669"/>
    <property type="project" value="TreeGrafter"/>
</dbReference>
<dbReference type="SUPFAM" id="SSF69065">
    <property type="entry name" value="RNase III domain-like"/>
    <property type="match status" value="1"/>
</dbReference>
<reference evidence="12 13" key="1">
    <citation type="journal article" date="2016" name="Nat. Commun.">
        <title>Thousands of microbial genomes shed light on interconnected biogeochemical processes in an aquifer system.</title>
        <authorList>
            <person name="Anantharaman K."/>
            <person name="Brown C.T."/>
            <person name="Hug L.A."/>
            <person name="Sharon I."/>
            <person name="Castelle C.J."/>
            <person name="Probst A.J."/>
            <person name="Thomas B.C."/>
            <person name="Singh A."/>
            <person name="Wilkins M.J."/>
            <person name="Karaoz U."/>
            <person name="Brodie E.L."/>
            <person name="Williams K.H."/>
            <person name="Hubbard S.S."/>
            <person name="Banfield J.F."/>
        </authorList>
    </citation>
    <scope>NUCLEOTIDE SEQUENCE [LARGE SCALE GENOMIC DNA]</scope>
</reference>
<comment type="catalytic activity">
    <reaction evidence="1 9">
        <text>Endonucleolytic cleavage to 5'-phosphomonoester.</text>
        <dbReference type="EC" id="3.1.26.3"/>
    </reaction>
</comment>